<dbReference type="AlphaFoldDB" id="A0A5J4WL77"/>
<evidence type="ECO:0000313" key="1">
    <source>
        <dbReference type="EMBL" id="KAA6395700.1"/>
    </source>
</evidence>
<sequence>MIPPEKPDIITLLDDRVQWIITKLTTIILSLKIKILQLDLWVLEAIPCAGRPMLHFLCDAIIGVMYDDNPEPQVLNLEVIGEIGGSMITAG</sequence>
<proteinExistence type="predicted"/>
<gene>
    <name evidence="1" type="ORF">EZS28_008774</name>
</gene>
<comment type="caution">
    <text evidence="1">The sequence shown here is derived from an EMBL/GenBank/DDBJ whole genome shotgun (WGS) entry which is preliminary data.</text>
</comment>
<protein>
    <submittedName>
        <fullName evidence="1">Uncharacterized protein</fullName>
    </submittedName>
</protein>
<organism evidence="1 2">
    <name type="scientific">Streblomastix strix</name>
    <dbReference type="NCBI Taxonomy" id="222440"/>
    <lineage>
        <taxon>Eukaryota</taxon>
        <taxon>Metamonada</taxon>
        <taxon>Preaxostyla</taxon>
        <taxon>Oxymonadida</taxon>
        <taxon>Streblomastigidae</taxon>
        <taxon>Streblomastix</taxon>
    </lineage>
</organism>
<reference evidence="1 2" key="1">
    <citation type="submission" date="2019-03" db="EMBL/GenBank/DDBJ databases">
        <title>Single cell metagenomics reveals metabolic interactions within the superorganism composed of flagellate Streblomastix strix and complex community of Bacteroidetes bacteria on its surface.</title>
        <authorList>
            <person name="Treitli S.C."/>
            <person name="Kolisko M."/>
            <person name="Husnik F."/>
            <person name="Keeling P."/>
            <person name="Hampl V."/>
        </authorList>
    </citation>
    <scope>NUCLEOTIDE SEQUENCE [LARGE SCALE GENOMIC DNA]</scope>
    <source>
        <strain evidence="1">ST1C</strain>
    </source>
</reference>
<accession>A0A5J4WL77</accession>
<dbReference type="Proteomes" id="UP000324800">
    <property type="component" value="Unassembled WGS sequence"/>
</dbReference>
<name>A0A5J4WL77_9EUKA</name>
<evidence type="ECO:0000313" key="2">
    <source>
        <dbReference type="Proteomes" id="UP000324800"/>
    </source>
</evidence>
<dbReference type="EMBL" id="SNRW01001612">
    <property type="protein sequence ID" value="KAA6395700.1"/>
    <property type="molecule type" value="Genomic_DNA"/>
</dbReference>